<dbReference type="EMBL" id="JPWH01000031">
    <property type="protein sequence ID" value="RCK42006.1"/>
    <property type="molecule type" value="Genomic_DNA"/>
</dbReference>
<gene>
    <name evidence="2" type="ORF">TH25_23100</name>
</gene>
<dbReference type="Proteomes" id="UP000252517">
    <property type="component" value="Unassembled WGS sequence"/>
</dbReference>
<comment type="caution">
    <text evidence="2">The sequence shown here is derived from an EMBL/GenBank/DDBJ whole genome shotgun (WGS) entry which is preliminary data.</text>
</comment>
<dbReference type="InterPro" id="IPR035225">
    <property type="entry name" value="DUF5338"/>
</dbReference>
<proteinExistence type="predicted"/>
<dbReference type="Pfam" id="PF17273">
    <property type="entry name" value="DUF5338"/>
    <property type="match status" value="1"/>
</dbReference>
<feature type="region of interest" description="Disordered" evidence="1">
    <location>
        <begin position="71"/>
        <end position="94"/>
    </location>
</feature>
<dbReference type="RefSeq" id="WP_114090449.1">
    <property type="nucleotide sequence ID" value="NZ_JPWH01000031.1"/>
</dbReference>
<reference evidence="2 3" key="1">
    <citation type="submission" date="2014-07" db="EMBL/GenBank/DDBJ databases">
        <title>Draft genome sequence of Thalassospira profundimaris S25-3-2.</title>
        <authorList>
            <person name="Lai Q."/>
            <person name="Shao Z."/>
        </authorList>
    </citation>
    <scope>NUCLEOTIDE SEQUENCE [LARGE SCALE GENOMIC DNA]</scope>
    <source>
        <strain evidence="2 3">S25-3-2</strain>
    </source>
</reference>
<evidence type="ECO:0000313" key="3">
    <source>
        <dbReference type="Proteomes" id="UP000252517"/>
    </source>
</evidence>
<accession>A0A367WKM2</accession>
<dbReference type="AlphaFoldDB" id="A0A367WKM2"/>
<evidence type="ECO:0000313" key="2">
    <source>
        <dbReference type="EMBL" id="RCK42006.1"/>
    </source>
</evidence>
<sequence length="94" mass="10909">MEWGQAKFEFLALREEIHKALACGKTAKRIHADLKSQNRIKMSQRSFYGWLRHERLSGPLMVAADIASMRTKRTQHHPLPQNTPSPLDNQEDEQ</sequence>
<protein>
    <submittedName>
        <fullName evidence="2">Uncharacterized protein</fullName>
    </submittedName>
</protein>
<organism evidence="2 3">
    <name type="scientific">Thalassospira profundimaris</name>
    <dbReference type="NCBI Taxonomy" id="502049"/>
    <lineage>
        <taxon>Bacteria</taxon>
        <taxon>Pseudomonadati</taxon>
        <taxon>Pseudomonadota</taxon>
        <taxon>Alphaproteobacteria</taxon>
        <taxon>Rhodospirillales</taxon>
        <taxon>Thalassospiraceae</taxon>
        <taxon>Thalassospira</taxon>
    </lineage>
</organism>
<evidence type="ECO:0000256" key="1">
    <source>
        <dbReference type="SAM" id="MobiDB-lite"/>
    </source>
</evidence>
<name>A0A367WKM2_9PROT</name>
<dbReference type="OrthoDB" id="7361179at2"/>